<dbReference type="InterPro" id="IPR031599">
    <property type="entry name" value="ABC_tran_2"/>
</dbReference>
<feature type="transmembrane region" description="Helical" evidence="1">
    <location>
        <begin position="495"/>
        <end position="520"/>
    </location>
</feature>
<keyword evidence="1" id="KW-0812">Transmembrane</keyword>
<feature type="transmembrane region" description="Helical" evidence="1">
    <location>
        <begin position="190"/>
        <end position="210"/>
    </location>
</feature>
<keyword evidence="1" id="KW-0472">Membrane</keyword>
<gene>
    <name evidence="2" type="ORF">SAMN02745135_02181</name>
</gene>
<feature type="transmembrane region" description="Helical" evidence="1">
    <location>
        <begin position="35"/>
        <end position="60"/>
    </location>
</feature>
<feature type="transmembrane region" description="Helical" evidence="1">
    <location>
        <begin position="150"/>
        <end position="178"/>
    </location>
</feature>
<keyword evidence="1" id="KW-1133">Transmembrane helix</keyword>
<evidence type="ECO:0000313" key="2">
    <source>
        <dbReference type="EMBL" id="SHH79873.1"/>
    </source>
</evidence>
<sequence length="559" mass="64043">MRELMSLIKVNLNINFGISSMKYTYLKQKKDIWKLVLFVVAILSLIPVYLLYIGLINGIYIGLKMVNQQSLLLLLGFLVSQIVIFLFGIVYVMSKFYFSDDLNILIPLPIKPGNIITAKFITLVVNEYLIMLPIVLPIIIIFGIRSQTNLLYWIYSIGILLLLPIIPLGLASIIVMIFMKYTNIKGKRDLLRVIGMTLLIIVILVIQLGVQFTMKDVPYGSEEQYIAEMVKENNSFIKSFKNVFPPSRWAAIALANSQKLQGFTSFALFVISSILVFYIMIIFGENIFYKGVIGGDEVLAKRKLSKKELKKDIFKSRHPVIAIFYREIKILLRTPVFFVNSIVPIFIIPVIIIFPAIVNDGFINSIQEFYLEENALLFNLILIGFFIFIATTNSIASTSFSREGKQFWISRIMPIKVEYQLIGKMLLSILLQLLTIVVILVAALIFIRLKLSTIIIVLILGLLGSIPVFEIGFFIDITRPLLDWDNPQKAMKQNLNVVFSMLIGMVYLLLYAGLVFVFYRASLNPLIVYFIFIAMFLVISFFLFVSLIDITFRRYREIE</sequence>
<feature type="transmembrane region" description="Helical" evidence="1">
    <location>
        <begin position="120"/>
        <end position="144"/>
    </location>
</feature>
<dbReference type="Proteomes" id="UP000183967">
    <property type="component" value="Unassembled WGS sequence"/>
</dbReference>
<reference evidence="3" key="1">
    <citation type="submission" date="2016-11" db="EMBL/GenBank/DDBJ databases">
        <authorList>
            <person name="Varghese N."/>
            <person name="Submissions S."/>
        </authorList>
    </citation>
    <scope>NUCLEOTIDE SEQUENCE [LARGE SCALE GENOMIC DNA]</scope>
    <source>
        <strain evidence="3">DSM 13643</strain>
    </source>
</reference>
<feature type="transmembrane region" description="Helical" evidence="1">
    <location>
        <begin position="453"/>
        <end position="475"/>
    </location>
</feature>
<dbReference type="Pfam" id="PF16949">
    <property type="entry name" value="ABC_tran_2"/>
    <property type="match status" value="1"/>
</dbReference>
<feature type="transmembrane region" description="Helical" evidence="1">
    <location>
        <begin position="421"/>
        <end position="447"/>
    </location>
</feature>
<evidence type="ECO:0000256" key="1">
    <source>
        <dbReference type="SAM" id="Phobius"/>
    </source>
</evidence>
<organism evidence="2 3">
    <name type="scientific">Caloranaerobacter azorensis DSM 13643</name>
    <dbReference type="NCBI Taxonomy" id="1121264"/>
    <lineage>
        <taxon>Bacteria</taxon>
        <taxon>Bacillati</taxon>
        <taxon>Bacillota</taxon>
        <taxon>Tissierellia</taxon>
        <taxon>Tissierellales</taxon>
        <taxon>Thermohalobacteraceae</taxon>
        <taxon>Caloranaerobacter</taxon>
    </lineage>
</organism>
<evidence type="ECO:0000313" key="3">
    <source>
        <dbReference type="Proteomes" id="UP000183967"/>
    </source>
</evidence>
<accession>A0A1M5VY68</accession>
<feature type="transmembrane region" description="Helical" evidence="1">
    <location>
        <begin position="72"/>
        <end position="93"/>
    </location>
</feature>
<name>A0A1M5VY68_9FIRM</name>
<feature type="transmembrane region" description="Helical" evidence="1">
    <location>
        <begin position="526"/>
        <end position="548"/>
    </location>
</feature>
<keyword evidence="3" id="KW-1185">Reference proteome</keyword>
<protein>
    <submittedName>
        <fullName evidence="2">ABC-2 type transport system permease protein</fullName>
    </submittedName>
</protein>
<feature type="transmembrane region" description="Helical" evidence="1">
    <location>
        <begin position="263"/>
        <end position="283"/>
    </location>
</feature>
<dbReference type="RefSeq" id="WP_073197610.1">
    <property type="nucleotide sequence ID" value="NZ_FQXO01000078.1"/>
</dbReference>
<dbReference type="AlphaFoldDB" id="A0A1M5VY68"/>
<feature type="transmembrane region" description="Helical" evidence="1">
    <location>
        <begin position="377"/>
        <end position="400"/>
    </location>
</feature>
<dbReference type="OrthoDB" id="138672at2"/>
<dbReference type="EMBL" id="FQXO01000078">
    <property type="protein sequence ID" value="SHH79873.1"/>
    <property type="molecule type" value="Genomic_DNA"/>
</dbReference>
<proteinExistence type="predicted"/>
<feature type="transmembrane region" description="Helical" evidence="1">
    <location>
        <begin position="336"/>
        <end position="357"/>
    </location>
</feature>